<feature type="region of interest" description="Disordered" evidence="1">
    <location>
        <begin position="135"/>
        <end position="160"/>
    </location>
</feature>
<accession>A0A7S2RVV6</accession>
<feature type="compositionally biased region" description="Low complexity" evidence="1">
    <location>
        <begin position="405"/>
        <end position="424"/>
    </location>
</feature>
<feature type="compositionally biased region" description="Basic and acidic residues" evidence="1">
    <location>
        <begin position="386"/>
        <end position="402"/>
    </location>
</feature>
<feature type="compositionally biased region" description="Basic and acidic residues" evidence="1">
    <location>
        <begin position="463"/>
        <end position="482"/>
    </location>
</feature>
<feature type="compositionally biased region" description="Polar residues" evidence="1">
    <location>
        <begin position="323"/>
        <end position="332"/>
    </location>
</feature>
<name>A0A7S2RVV6_9STRA</name>
<gene>
    <name evidence="2" type="ORF">RMAR1173_LOCUS8547</name>
</gene>
<dbReference type="AlphaFoldDB" id="A0A7S2RVV6"/>
<feature type="compositionally biased region" description="Pro residues" evidence="1">
    <location>
        <begin position="141"/>
        <end position="158"/>
    </location>
</feature>
<feature type="region of interest" description="Disordered" evidence="1">
    <location>
        <begin position="177"/>
        <end position="268"/>
    </location>
</feature>
<feature type="compositionally biased region" description="Low complexity" evidence="1">
    <location>
        <begin position="369"/>
        <end position="379"/>
    </location>
</feature>
<dbReference type="EMBL" id="HBHJ01013109">
    <property type="protein sequence ID" value="CAD9682262.1"/>
    <property type="molecule type" value="Transcribed_RNA"/>
</dbReference>
<feature type="compositionally biased region" description="Basic and acidic residues" evidence="1">
    <location>
        <begin position="288"/>
        <end position="309"/>
    </location>
</feature>
<evidence type="ECO:0000313" key="2">
    <source>
        <dbReference type="EMBL" id="CAD9682262.1"/>
    </source>
</evidence>
<organism evidence="2">
    <name type="scientific">Rhizochromulina marina</name>
    <dbReference type="NCBI Taxonomy" id="1034831"/>
    <lineage>
        <taxon>Eukaryota</taxon>
        <taxon>Sar</taxon>
        <taxon>Stramenopiles</taxon>
        <taxon>Ochrophyta</taxon>
        <taxon>Dictyochophyceae</taxon>
        <taxon>Rhizochromulinales</taxon>
        <taxon>Rhizochromulina</taxon>
    </lineage>
</organism>
<sequence length="636" mass="67076">MSVVKAVRDRRAGRGEEDCGSGGDGAEPSVQQDEGALDVDQRTSGDGGSADASWWTTRAAAVLAWLDANPLEIGVPNDGCLATIRDQLNRGDKHGTDAVRRKCWKHIAIELDGVPGWDSASAMPNRTFLRPSQIKHMQKPPAIPNGPLSSPPPVPTLPLPISIRIDDVEGQDAERLDAPDRDAQASPAPRSQSARSPVQPASAAECPGSLSARTSAEDSRAGTKTASWDAGSGAKDDQADDGAQRGNGASGEAAVALPEEPPKPLSKMTMLERQAYWMQRRRQSIEAARAEKVKEDDKFTFKPNTERSKRTFRTPADAATQPCPASSGTTPVPNAGSSSGAPKPPSSTSSASASGGHSGTSKPRASKTGSSSAAGPARRSSVKSTAKGDKKDKNTRPKDPKSRASKTPAAPTAPAASGTKAAGSEPPSASLPMETAIHLARRHSEESMSQGSRGGSARVVGGGDKDVDAVQEPSRPETDSPDKSGASQGEARGEAGLPEPAPADKLAPEAPEFVPGQFWWKVESGRGHHRVRDGGEFQMWSIYRKKDKTRDVSGVSMLVGRTEQPPYEEKVIQMMWDTEAWSEEAAFKWWHENKHRYVTSDKGTGRLVVGASKRSTLSQIASQIQPAAPAAAAGGQ</sequence>
<feature type="compositionally biased region" description="Low complexity" evidence="1">
    <location>
        <begin position="184"/>
        <end position="197"/>
    </location>
</feature>
<proteinExistence type="predicted"/>
<feature type="region of interest" description="Disordered" evidence="1">
    <location>
        <begin position="1"/>
        <end position="51"/>
    </location>
</feature>
<evidence type="ECO:0000256" key="1">
    <source>
        <dbReference type="SAM" id="MobiDB-lite"/>
    </source>
</evidence>
<feature type="compositionally biased region" description="Basic and acidic residues" evidence="1">
    <location>
        <begin position="1"/>
        <end position="17"/>
    </location>
</feature>
<feature type="region of interest" description="Disordered" evidence="1">
    <location>
        <begin position="281"/>
        <end position="509"/>
    </location>
</feature>
<feature type="compositionally biased region" description="Low complexity" evidence="1">
    <location>
        <begin position="335"/>
        <end position="362"/>
    </location>
</feature>
<protein>
    <submittedName>
        <fullName evidence="2">Uncharacterized protein</fullName>
    </submittedName>
</protein>
<reference evidence="2" key="1">
    <citation type="submission" date="2021-01" db="EMBL/GenBank/DDBJ databases">
        <authorList>
            <person name="Corre E."/>
            <person name="Pelletier E."/>
            <person name="Niang G."/>
            <person name="Scheremetjew M."/>
            <person name="Finn R."/>
            <person name="Kale V."/>
            <person name="Holt S."/>
            <person name="Cochrane G."/>
            <person name="Meng A."/>
            <person name="Brown T."/>
            <person name="Cohen L."/>
        </authorList>
    </citation>
    <scope>NUCLEOTIDE SEQUENCE</scope>
    <source>
        <strain evidence="2">CCMP1243</strain>
    </source>
</reference>